<dbReference type="AlphaFoldDB" id="A0A8J6NQ27"/>
<sequence>MLGKSIPHDISYESIRELTALGLDVTVAEIAGGAILGIVPGIVAYFITRKIFAKIRSRKKYDISQNTPCGS</sequence>
<keyword evidence="1" id="KW-0812">Transmembrane</keyword>
<proteinExistence type="predicted"/>
<evidence type="ECO:0000313" key="2">
    <source>
        <dbReference type="EMBL" id="MBC8431416.1"/>
    </source>
</evidence>
<organism evidence="2 3">
    <name type="scientific">Candidatus Desulfatibia vada</name>
    <dbReference type="NCBI Taxonomy" id="2841696"/>
    <lineage>
        <taxon>Bacteria</taxon>
        <taxon>Pseudomonadati</taxon>
        <taxon>Thermodesulfobacteriota</taxon>
        <taxon>Desulfobacteria</taxon>
        <taxon>Desulfobacterales</taxon>
        <taxon>Desulfobacterales incertae sedis</taxon>
        <taxon>Candidatus Desulfatibia</taxon>
    </lineage>
</organism>
<accession>A0A8J6NQ27</accession>
<evidence type="ECO:0000313" key="3">
    <source>
        <dbReference type="Proteomes" id="UP000605201"/>
    </source>
</evidence>
<reference evidence="2 3" key="1">
    <citation type="submission" date="2020-08" db="EMBL/GenBank/DDBJ databases">
        <title>Bridging the membrane lipid divide: bacteria of the FCB group superphylum have the potential to synthesize archaeal ether lipids.</title>
        <authorList>
            <person name="Villanueva L."/>
            <person name="Von Meijenfeldt F.A.B."/>
            <person name="Westbye A.B."/>
            <person name="Yadav S."/>
            <person name="Hopmans E.C."/>
            <person name="Dutilh B.E."/>
            <person name="Sinninghe Damste J.S."/>
        </authorList>
    </citation>
    <scope>NUCLEOTIDE SEQUENCE [LARGE SCALE GENOMIC DNA]</scope>
    <source>
        <strain evidence="2">NIOZ-UU17</strain>
    </source>
</reference>
<evidence type="ECO:0000256" key="1">
    <source>
        <dbReference type="SAM" id="Phobius"/>
    </source>
</evidence>
<keyword evidence="1" id="KW-1133">Transmembrane helix</keyword>
<dbReference type="EMBL" id="JACNIG010000142">
    <property type="protein sequence ID" value="MBC8431416.1"/>
    <property type="molecule type" value="Genomic_DNA"/>
</dbReference>
<keyword evidence="1" id="KW-0472">Membrane</keyword>
<name>A0A8J6NQ27_9BACT</name>
<protein>
    <submittedName>
        <fullName evidence="2">Uncharacterized protein</fullName>
    </submittedName>
</protein>
<gene>
    <name evidence="2" type="ORF">H8D96_05810</name>
</gene>
<dbReference type="Proteomes" id="UP000605201">
    <property type="component" value="Unassembled WGS sequence"/>
</dbReference>
<comment type="caution">
    <text evidence="2">The sequence shown here is derived from an EMBL/GenBank/DDBJ whole genome shotgun (WGS) entry which is preliminary data.</text>
</comment>
<feature type="transmembrane region" description="Helical" evidence="1">
    <location>
        <begin position="30"/>
        <end position="48"/>
    </location>
</feature>